<evidence type="ECO:0000313" key="1">
    <source>
        <dbReference type="EMBL" id="MBW88467.1"/>
    </source>
</evidence>
<accession>A0A2P2J4Z5</accession>
<dbReference type="EMBL" id="GGEC01007984">
    <property type="protein sequence ID" value="MBW88467.1"/>
    <property type="molecule type" value="Transcribed_RNA"/>
</dbReference>
<reference evidence="1" key="1">
    <citation type="submission" date="2018-02" db="EMBL/GenBank/DDBJ databases">
        <title>Rhizophora mucronata_Transcriptome.</title>
        <authorList>
            <person name="Meera S.P."/>
            <person name="Sreeshan A."/>
            <person name="Augustine A."/>
        </authorList>
    </citation>
    <scope>NUCLEOTIDE SEQUENCE</scope>
    <source>
        <tissue evidence="1">Leaf</tissue>
    </source>
</reference>
<organism evidence="1">
    <name type="scientific">Rhizophora mucronata</name>
    <name type="common">Asiatic mangrove</name>
    <dbReference type="NCBI Taxonomy" id="61149"/>
    <lineage>
        <taxon>Eukaryota</taxon>
        <taxon>Viridiplantae</taxon>
        <taxon>Streptophyta</taxon>
        <taxon>Embryophyta</taxon>
        <taxon>Tracheophyta</taxon>
        <taxon>Spermatophyta</taxon>
        <taxon>Magnoliopsida</taxon>
        <taxon>eudicotyledons</taxon>
        <taxon>Gunneridae</taxon>
        <taxon>Pentapetalae</taxon>
        <taxon>rosids</taxon>
        <taxon>fabids</taxon>
        <taxon>Malpighiales</taxon>
        <taxon>Rhizophoraceae</taxon>
        <taxon>Rhizophora</taxon>
    </lineage>
</organism>
<proteinExistence type="predicted"/>
<sequence>MKVCYFLPLNCINSKPTPYTIHLLKQVNPFYL</sequence>
<dbReference type="AlphaFoldDB" id="A0A2P2J4Z5"/>
<protein>
    <submittedName>
        <fullName evidence="1">Uncharacterized protein</fullName>
    </submittedName>
</protein>
<name>A0A2P2J4Z5_RHIMU</name>